<feature type="region of interest" description="Disordered" evidence="4">
    <location>
        <begin position="797"/>
        <end position="845"/>
    </location>
</feature>
<feature type="compositionally biased region" description="Basic and acidic residues" evidence="4">
    <location>
        <begin position="8"/>
        <end position="18"/>
    </location>
</feature>
<evidence type="ECO:0000256" key="1">
    <source>
        <dbReference type="ARBA" id="ARBA00022737"/>
    </source>
</evidence>
<organism evidence="6">
    <name type="scientific">Entomoneis paludosa</name>
    <dbReference type="NCBI Taxonomy" id="265537"/>
    <lineage>
        <taxon>Eukaryota</taxon>
        <taxon>Sar</taxon>
        <taxon>Stramenopiles</taxon>
        <taxon>Ochrophyta</taxon>
        <taxon>Bacillariophyta</taxon>
        <taxon>Bacillariophyceae</taxon>
        <taxon>Bacillariophycidae</taxon>
        <taxon>Entomoneidaceae</taxon>
        <taxon>Entomoneis</taxon>
    </lineage>
</organism>
<evidence type="ECO:0000259" key="5">
    <source>
        <dbReference type="PROSITE" id="PS50020"/>
    </source>
</evidence>
<protein>
    <recommendedName>
        <fullName evidence="5">WW domain-containing protein</fullName>
    </recommendedName>
</protein>
<feature type="compositionally biased region" description="Basic and acidic residues" evidence="4">
    <location>
        <begin position="224"/>
        <end position="238"/>
    </location>
</feature>
<dbReference type="SUPFAM" id="SSF57997">
    <property type="entry name" value="Tropomyosin"/>
    <property type="match status" value="1"/>
</dbReference>
<sequence>MGEPEGGDQTRKRDREESNSANAGTKEEHGEDDATPLQKHAKPSPASNAEGTGTGSSSKSKKNMEVTTTRKSGSNAGGEDQSSSLSDSLEEAQAELSSANEKNAALSAKLEEANAVISQREKSLADAKGELSDTKGDLVGATEELTGVKVALSGTTDELSTTRQGNAALNEKLNEANATIDQRNISLADAKSTIGQRDEALADAKDELSAANDRLRSADAGWGETKEELTAANERTRSSDLGWNETKEELTGATDRLKSSDKTVGLLSDKLEQSRNELKALKVAAAKAAENSDESALADAKEQIRSSHKTVSLLSDSLEEAQADLAAIKRLQTVKDEARAIKDAEQAIKDQCRAVKDQAQLIKEQDQAIREQAQAAKEQDHKDELALLHAEIASLKAAAQSRSQGAPSLSLAGGGGVSQAQPVLAHPGSAERVVQKDVLSLEVAGRVIGKGGEIIRDLQARSGARMDVDQSAQPGEPRTIIYQGTRGQVDLAIELVRMIASGATEADLPLGEAKREALGIPARIVGKVIGRGGEIVRELQNRSHAKVDFDHDGTRGGSPDETIVFVTGTTESVTKAKEMISFLVANPELDGVDALNMLVDEKLRSRGQWGSGPPYANLPNQGSGIKKEMFEGGRTQVETSQALPPPPLAPPVPQPHTHFYQQGNRSELIYCKKQYVGRIIGSKGATIKDLQQRSGTTIQIMQDVPFGADCEVKITGGDDGVQMAKQMIQQIIGGGADHLFGLGKGGGARSGSVSSSYEQKQNPPSAGHYYGQRQAPVPPPTQIGYQQVQPQARPYVSQHAGSSMPAPQQQQFVHHQMSSSSSVQETERAQFDSGWKTMTQPDGRTYYWNEKTGAVQWEKPPDIP</sequence>
<evidence type="ECO:0000256" key="3">
    <source>
        <dbReference type="SAM" id="Coils"/>
    </source>
</evidence>
<dbReference type="Gene3D" id="1.10.287.1490">
    <property type="match status" value="1"/>
</dbReference>
<dbReference type="Pfam" id="PF00013">
    <property type="entry name" value="KH_1"/>
    <property type="match status" value="3"/>
</dbReference>
<keyword evidence="1" id="KW-0677">Repeat</keyword>
<dbReference type="InterPro" id="IPR001202">
    <property type="entry name" value="WW_dom"/>
</dbReference>
<name>A0A7S2YFR7_9STRA</name>
<dbReference type="CDD" id="cd00201">
    <property type="entry name" value="WW"/>
    <property type="match status" value="1"/>
</dbReference>
<dbReference type="SMART" id="SM00322">
    <property type="entry name" value="KH"/>
    <property type="match status" value="3"/>
</dbReference>
<keyword evidence="2" id="KW-0694">RNA-binding</keyword>
<dbReference type="SMART" id="SM00456">
    <property type="entry name" value="WW"/>
    <property type="match status" value="1"/>
</dbReference>
<feature type="coiled-coil region" evidence="3">
    <location>
        <begin position="264"/>
        <end position="331"/>
    </location>
</feature>
<dbReference type="Gene3D" id="2.20.70.10">
    <property type="match status" value="1"/>
</dbReference>
<dbReference type="Pfam" id="PF00397">
    <property type="entry name" value="WW"/>
    <property type="match status" value="1"/>
</dbReference>
<dbReference type="InterPro" id="IPR004087">
    <property type="entry name" value="KH_dom"/>
</dbReference>
<feature type="region of interest" description="Disordered" evidence="4">
    <location>
        <begin position="746"/>
        <end position="782"/>
    </location>
</feature>
<dbReference type="InterPro" id="IPR004088">
    <property type="entry name" value="KH_dom_type_1"/>
</dbReference>
<dbReference type="CDD" id="cd00105">
    <property type="entry name" value="KH-I"/>
    <property type="match status" value="3"/>
</dbReference>
<dbReference type="InterPro" id="IPR036020">
    <property type="entry name" value="WW_dom_sf"/>
</dbReference>
<dbReference type="AlphaFoldDB" id="A0A7S2YFR7"/>
<feature type="region of interest" description="Disordered" evidence="4">
    <location>
        <begin position="215"/>
        <end position="244"/>
    </location>
</feature>
<dbReference type="SUPFAM" id="SSF54791">
    <property type="entry name" value="Eukaryotic type KH-domain (KH-domain type I)"/>
    <property type="match status" value="3"/>
</dbReference>
<feature type="region of interest" description="Disordered" evidence="4">
    <location>
        <begin position="634"/>
        <end position="659"/>
    </location>
</feature>
<dbReference type="EMBL" id="HBHT01023701">
    <property type="protein sequence ID" value="CAD9974546.1"/>
    <property type="molecule type" value="Transcribed_RNA"/>
</dbReference>
<dbReference type="PROSITE" id="PS50084">
    <property type="entry name" value="KH_TYPE_1"/>
    <property type="match status" value="3"/>
</dbReference>
<keyword evidence="3" id="KW-0175">Coiled coil</keyword>
<feature type="region of interest" description="Disordered" evidence="4">
    <location>
        <begin position="1"/>
        <end position="102"/>
    </location>
</feature>
<dbReference type="Gene3D" id="3.30.1370.10">
    <property type="entry name" value="K Homology domain, type 1"/>
    <property type="match status" value="3"/>
</dbReference>
<feature type="compositionally biased region" description="Polar residues" evidence="4">
    <location>
        <begin position="65"/>
        <end position="74"/>
    </location>
</feature>
<dbReference type="GO" id="GO:0003723">
    <property type="term" value="F:RNA binding"/>
    <property type="evidence" value="ECO:0007669"/>
    <property type="project" value="UniProtKB-UniRule"/>
</dbReference>
<dbReference type="SUPFAM" id="SSF51045">
    <property type="entry name" value="WW domain"/>
    <property type="match status" value="1"/>
</dbReference>
<evidence type="ECO:0000313" key="6">
    <source>
        <dbReference type="EMBL" id="CAD9974546.1"/>
    </source>
</evidence>
<evidence type="ECO:0000256" key="4">
    <source>
        <dbReference type="SAM" id="MobiDB-lite"/>
    </source>
</evidence>
<reference evidence="6" key="1">
    <citation type="submission" date="2021-01" db="EMBL/GenBank/DDBJ databases">
        <authorList>
            <person name="Corre E."/>
            <person name="Pelletier E."/>
            <person name="Niang G."/>
            <person name="Scheremetjew M."/>
            <person name="Finn R."/>
            <person name="Kale V."/>
            <person name="Holt S."/>
            <person name="Cochrane G."/>
            <person name="Meng A."/>
            <person name="Brown T."/>
            <person name="Cohen L."/>
        </authorList>
    </citation>
    <scope>NUCLEOTIDE SEQUENCE</scope>
    <source>
        <strain evidence="6">CCMP125</strain>
    </source>
</reference>
<feature type="domain" description="WW" evidence="5">
    <location>
        <begin position="829"/>
        <end position="862"/>
    </location>
</feature>
<feature type="compositionally biased region" description="Pro residues" evidence="4">
    <location>
        <begin position="643"/>
        <end position="654"/>
    </location>
</feature>
<gene>
    <name evidence="6" type="ORF">APAL1065_LOCUS15906</name>
</gene>
<dbReference type="PROSITE" id="PS50020">
    <property type="entry name" value="WW_DOMAIN_2"/>
    <property type="match status" value="1"/>
</dbReference>
<dbReference type="PANTHER" id="PTHR10288">
    <property type="entry name" value="KH DOMAIN CONTAINING RNA BINDING PROTEIN"/>
    <property type="match status" value="1"/>
</dbReference>
<proteinExistence type="predicted"/>
<evidence type="ECO:0000256" key="2">
    <source>
        <dbReference type="PROSITE-ProRule" id="PRU00117"/>
    </source>
</evidence>
<feature type="compositionally biased region" description="Low complexity" evidence="4">
    <location>
        <begin position="808"/>
        <end position="824"/>
    </location>
</feature>
<dbReference type="InterPro" id="IPR036612">
    <property type="entry name" value="KH_dom_type_1_sf"/>
</dbReference>
<accession>A0A7S2YFR7</accession>